<evidence type="ECO:0000256" key="2">
    <source>
        <dbReference type="ARBA" id="ARBA00012417"/>
    </source>
</evidence>
<protein>
    <recommendedName>
        <fullName evidence="3 15">DNA polymerase I</fullName>
        <ecNumber evidence="2 15">2.7.7.7</ecNumber>
    </recommendedName>
</protein>
<comment type="subunit">
    <text evidence="16">Single-chain monomer with multiple functions.</text>
</comment>
<dbReference type="CDD" id="cd08637">
    <property type="entry name" value="DNA_pol_A_pol_I_C"/>
    <property type="match status" value="1"/>
</dbReference>
<dbReference type="EC" id="2.7.7.7" evidence="2 15"/>
<dbReference type="Gene3D" id="3.30.420.10">
    <property type="entry name" value="Ribonuclease H-like superfamily/Ribonuclease H"/>
    <property type="match status" value="1"/>
</dbReference>
<dbReference type="NCBIfam" id="TIGR00593">
    <property type="entry name" value="pola"/>
    <property type="match status" value="1"/>
</dbReference>
<dbReference type="InterPro" id="IPR054690">
    <property type="entry name" value="DNA_polI_exonuclease"/>
</dbReference>
<dbReference type="PANTHER" id="PTHR10133:SF27">
    <property type="entry name" value="DNA POLYMERASE NU"/>
    <property type="match status" value="1"/>
</dbReference>
<keyword evidence="10 16" id="KW-0269">Exonuclease</keyword>
<evidence type="ECO:0000256" key="15">
    <source>
        <dbReference type="NCBIfam" id="TIGR00593"/>
    </source>
</evidence>
<comment type="catalytic activity">
    <reaction evidence="14 16">
        <text>DNA(n) + a 2'-deoxyribonucleoside 5'-triphosphate = DNA(n+1) + diphosphate</text>
        <dbReference type="Rhea" id="RHEA:22508"/>
        <dbReference type="Rhea" id="RHEA-COMP:17339"/>
        <dbReference type="Rhea" id="RHEA-COMP:17340"/>
        <dbReference type="ChEBI" id="CHEBI:33019"/>
        <dbReference type="ChEBI" id="CHEBI:61560"/>
        <dbReference type="ChEBI" id="CHEBI:173112"/>
        <dbReference type="EC" id="2.7.7.7"/>
    </reaction>
</comment>
<name>A0A0R3K3H9_CALMK</name>
<dbReference type="RefSeq" id="WP_057976367.1">
    <property type="nucleotide sequence ID" value="NZ_LKHP01000001.1"/>
</dbReference>
<dbReference type="CDD" id="cd09898">
    <property type="entry name" value="H3TH_53EXO"/>
    <property type="match status" value="1"/>
</dbReference>
<dbReference type="Gene3D" id="1.10.150.20">
    <property type="entry name" value="5' to 3' exonuclease, C-terminal subdomain"/>
    <property type="match status" value="2"/>
</dbReference>
<evidence type="ECO:0000256" key="17">
    <source>
        <dbReference type="SAM" id="Coils"/>
    </source>
</evidence>
<evidence type="ECO:0000313" key="20">
    <source>
        <dbReference type="EMBL" id="KRQ88126.1"/>
    </source>
</evidence>
<reference evidence="20 21" key="1">
    <citation type="submission" date="2015-09" db="EMBL/GenBank/DDBJ databases">
        <title>Draft genome sequence of a Caloramator mitchellensis, a moderate thermophile from the Great Artesian Basin of Australia.</title>
        <authorList>
            <person name="Patel B.K."/>
        </authorList>
    </citation>
    <scope>NUCLEOTIDE SEQUENCE [LARGE SCALE GENOMIC DNA]</scope>
    <source>
        <strain evidence="20 21">VF08</strain>
    </source>
</reference>
<dbReference type="Proteomes" id="UP000052015">
    <property type="component" value="Unassembled WGS sequence"/>
</dbReference>
<feature type="domain" description="DNA-directed DNA polymerase family A palm" evidence="19">
    <location>
        <begin position="610"/>
        <end position="817"/>
    </location>
</feature>
<comment type="similarity">
    <text evidence="1 16">Belongs to the DNA polymerase type-A family.</text>
</comment>
<evidence type="ECO:0000259" key="19">
    <source>
        <dbReference type="SMART" id="SM00482"/>
    </source>
</evidence>
<dbReference type="Pfam" id="PF22619">
    <property type="entry name" value="DNA_polI_exo1"/>
    <property type="match status" value="1"/>
</dbReference>
<dbReference type="InterPro" id="IPR029060">
    <property type="entry name" value="PIN-like_dom_sf"/>
</dbReference>
<dbReference type="STRING" id="908809.ABG79_00295"/>
<evidence type="ECO:0000256" key="16">
    <source>
        <dbReference type="RuleBase" id="RU004460"/>
    </source>
</evidence>
<dbReference type="Gene3D" id="3.30.70.370">
    <property type="match status" value="1"/>
</dbReference>
<keyword evidence="12 16" id="KW-0238">DNA-binding</keyword>
<evidence type="ECO:0000256" key="3">
    <source>
        <dbReference type="ARBA" id="ARBA00020311"/>
    </source>
</evidence>
<dbReference type="SUPFAM" id="SSF53098">
    <property type="entry name" value="Ribonuclease H-like"/>
    <property type="match status" value="1"/>
</dbReference>
<dbReference type="CDD" id="cd06140">
    <property type="entry name" value="DNA_polA_I_Bacillus_like_exo"/>
    <property type="match status" value="1"/>
</dbReference>
<accession>A0A0R3K3H9</accession>
<dbReference type="FunFam" id="1.20.1060.10:FF:000001">
    <property type="entry name" value="DNA polymerase I"/>
    <property type="match status" value="1"/>
</dbReference>
<dbReference type="GO" id="GO:0003677">
    <property type="term" value="F:DNA binding"/>
    <property type="evidence" value="ECO:0007669"/>
    <property type="project" value="UniProtKB-UniRule"/>
</dbReference>
<keyword evidence="6 16" id="KW-0235">DNA replication</keyword>
<keyword evidence="11 16" id="KW-0239">DNA-directed DNA polymerase</keyword>
<dbReference type="SMART" id="SM00482">
    <property type="entry name" value="POLAc"/>
    <property type="match status" value="1"/>
</dbReference>
<dbReference type="EMBL" id="LKHP01000001">
    <property type="protein sequence ID" value="KRQ88126.1"/>
    <property type="molecule type" value="Genomic_DNA"/>
</dbReference>
<dbReference type="InterPro" id="IPR036279">
    <property type="entry name" value="5-3_exonuclease_C_sf"/>
</dbReference>
<dbReference type="InterPro" id="IPR018320">
    <property type="entry name" value="DNA_polymerase_1"/>
</dbReference>
<keyword evidence="8 16" id="KW-0227">DNA damage</keyword>
<dbReference type="SMART" id="SM00279">
    <property type="entry name" value="HhH2"/>
    <property type="match status" value="1"/>
</dbReference>
<evidence type="ECO:0000259" key="18">
    <source>
        <dbReference type="SMART" id="SM00475"/>
    </source>
</evidence>
<evidence type="ECO:0000256" key="1">
    <source>
        <dbReference type="ARBA" id="ARBA00007705"/>
    </source>
</evidence>
<keyword evidence="21" id="KW-1185">Reference proteome</keyword>
<evidence type="ECO:0000256" key="6">
    <source>
        <dbReference type="ARBA" id="ARBA00022705"/>
    </source>
</evidence>
<dbReference type="InterPro" id="IPR036397">
    <property type="entry name" value="RNaseH_sf"/>
</dbReference>
<keyword evidence="5 16" id="KW-0548">Nucleotidyltransferase</keyword>
<evidence type="ECO:0000256" key="7">
    <source>
        <dbReference type="ARBA" id="ARBA00022722"/>
    </source>
</evidence>
<evidence type="ECO:0000256" key="5">
    <source>
        <dbReference type="ARBA" id="ARBA00022695"/>
    </source>
</evidence>
<evidence type="ECO:0000256" key="14">
    <source>
        <dbReference type="ARBA" id="ARBA00049244"/>
    </source>
</evidence>
<dbReference type="PANTHER" id="PTHR10133">
    <property type="entry name" value="DNA POLYMERASE I"/>
    <property type="match status" value="1"/>
</dbReference>
<dbReference type="InterPro" id="IPR020046">
    <property type="entry name" value="5-3_exonucl_a-hlix_arch_N"/>
</dbReference>
<dbReference type="Gene3D" id="1.20.1060.10">
    <property type="entry name" value="Taq DNA Polymerase, Chain T, domain 4"/>
    <property type="match status" value="1"/>
</dbReference>
<evidence type="ECO:0000256" key="9">
    <source>
        <dbReference type="ARBA" id="ARBA00022801"/>
    </source>
</evidence>
<keyword evidence="17" id="KW-0175">Coiled coil</keyword>
<dbReference type="Pfam" id="PF01367">
    <property type="entry name" value="5_3_exonuc"/>
    <property type="match status" value="1"/>
</dbReference>
<dbReference type="SMART" id="SM00475">
    <property type="entry name" value="53EXOc"/>
    <property type="match status" value="1"/>
</dbReference>
<keyword evidence="9 16" id="KW-0378">Hydrolase</keyword>
<feature type="coiled-coil region" evidence="17">
    <location>
        <begin position="475"/>
        <end position="502"/>
    </location>
</feature>
<dbReference type="FunFam" id="1.10.150.20:FF:000003">
    <property type="entry name" value="DNA polymerase I"/>
    <property type="match status" value="1"/>
</dbReference>
<dbReference type="InterPro" id="IPR019760">
    <property type="entry name" value="DNA-dir_DNA_pol_A_CS"/>
</dbReference>
<evidence type="ECO:0000256" key="4">
    <source>
        <dbReference type="ARBA" id="ARBA00022679"/>
    </source>
</evidence>
<dbReference type="Gene3D" id="3.40.50.1010">
    <property type="entry name" value="5'-nuclease"/>
    <property type="match status" value="1"/>
</dbReference>
<dbReference type="PATRIC" id="fig|908809.3.peg.294"/>
<dbReference type="GO" id="GO:0006302">
    <property type="term" value="P:double-strand break repair"/>
    <property type="evidence" value="ECO:0007669"/>
    <property type="project" value="TreeGrafter"/>
</dbReference>
<dbReference type="InterPro" id="IPR043502">
    <property type="entry name" value="DNA/RNA_pol_sf"/>
</dbReference>
<keyword evidence="4 16" id="KW-0808">Transferase</keyword>
<keyword evidence="7" id="KW-0540">Nuclease</keyword>
<dbReference type="InterPro" id="IPR012337">
    <property type="entry name" value="RNaseH-like_sf"/>
</dbReference>
<dbReference type="FunFam" id="1.10.150.20:FF:000002">
    <property type="entry name" value="DNA polymerase I"/>
    <property type="match status" value="1"/>
</dbReference>
<dbReference type="Pfam" id="PF00476">
    <property type="entry name" value="DNA_pol_A"/>
    <property type="match status" value="1"/>
</dbReference>
<dbReference type="InterPro" id="IPR020045">
    <property type="entry name" value="DNA_polI_H3TH"/>
</dbReference>
<keyword evidence="13 16" id="KW-0234">DNA repair</keyword>
<evidence type="ECO:0000313" key="21">
    <source>
        <dbReference type="Proteomes" id="UP000052015"/>
    </source>
</evidence>
<evidence type="ECO:0000256" key="12">
    <source>
        <dbReference type="ARBA" id="ARBA00023125"/>
    </source>
</evidence>
<dbReference type="InterPro" id="IPR002421">
    <property type="entry name" value="5-3_exonuclease"/>
</dbReference>
<dbReference type="GO" id="GO:0006261">
    <property type="term" value="P:DNA-templated DNA replication"/>
    <property type="evidence" value="ECO:0007669"/>
    <property type="project" value="UniProtKB-UniRule"/>
</dbReference>
<gene>
    <name evidence="16 20" type="primary">polA</name>
    <name evidence="20" type="ORF">ABG79_00295</name>
</gene>
<proteinExistence type="inferred from homology"/>
<comment type="function">
    <text evidence="16">In addition to polymerase activity, this DNA polymerase exhibits 5'-3' exonuclease activity.</text>
</comment>
<dbReference type="AlphaFoldDB" id="A0A0R3K3H9"/>
<dbReference type="InterPro" id="IPR008918">
    <property type="entry name" value="HhH2"/>
</dbReference>
<dbReference type="SUPFAM" id="SSF47807">
    <property type="entry name" value="5' to 3' exonuclease, C-terminal subdomain"/>
    <property type="match status" value="1"/>
</dbReference>
<sequence length="853" mass="97514">MTKKLIIIDSNSLLNRAFYALPPMNTSYGLPTNAVYGFTVMLLKIFEETKPDYIIAAFDKSKLNFRHEKYSEYKAGRQKMPDELYSQLEPVKEILRAFNIGIIELDGYEADDIIGTVAKNYSSKELEIIIFTGDKDSLQLVGENIDVYITKKGISEIEKFDISYFREKYPFEPEGIIEMKALMGDASDNIPGVPGIGEKTALKLLGEFKNVDNIYSNIDKISSKKVKETLISNRELAYLSKELATINVNAPIEIDFEKIKLMEYDSDKVRELLVKYECYSLIDKLTKIKIDKKQEKYISIEIFEEYNIDYIKQEIKTNNKFAFFVIEENNIFKGLLINGNILLKKEDVYKFKDIFEDEKIEKNTYSSKALFNFLKQNGLELKGLNFDAEVAAYILNPSESKYEVKNLLSKYVSLNVADNDKISIAALFLQNIDKIKNQMIDEIEKLNMKDLYYNVELKLIEVLSEMETNGFKIQYATLQELGQELNIEIERLTNEIYELAGEEFNINSPKQLGVILFEKLNLPVVKKTKTGYSTDAEVLEELSSRHEIVEKILHYRQLIKLKTTYIEGLITAICEDGKIHTRFNQTVTATGRISSTEPNLQNIPIKLDMGRRIRKAFVPSSGDNLILSADYSQIELRVLAHLSKDENFIDAFIKGQDVHTRTASEVFGVSIEKVTPLLRSRAKAVNFGIVYGLSDYGLSKDLKISRKEAKTYIENYFARYSGVKKYLDDTIKNAAKNGYVTTILNRIRYIPEIKSTNKTLRALGERLAMNSPVQGSAADIIKIAMIEVYKNLKLNDLKSKLILQVHDELILEVPKNEIDLVANIVKESMENAVKLIVPLAVDVHIGKTWYDAK</sequence>
<evidence type="ECO:0000256" key="11">
    <source>
        <dbReference type="ARBA" id="ARBA00022932"/>
    </source>
</evidence>
<dbReference type="FunFam" id="3.40.50.1010:FF:000001">
    <property type="entry name" value="DNA polymerase I"/>
    <property type="match status" value="1"/>
</dbReference>
<dbReference type="PROSITE" id="PS00447">
    <property type="entry name" value="DNA_POLYMERASE_A"/>
    <property type="match status" value="1"/>
</dbReference>
<dbReference type="GO" id="GO:0003887">
    <property type="term" value="F:DNA-directed DNA polymerase activity"/>
    <property type="evidence" value="ECO:0007669"/>
    <property type="project" value="UniProtKB-UniRule"/>
</dbReference>
<dbReference type="InterPro" id="IPR002298">
    <property type="entry name" value="DNA_polymerase_A"/>
</dbReference>
<dbReference type="SUPFAM" id="SSF56672">
    <property type="entry name" value="DNA/RNA polymerases"/>
    <property type="match status" value="1"/>
</dbReference>
<evidence type="ECO:0000256" key="10">
    <source>
        <dbReference type="ARBA" id="ARBA00022839"/>
    </source>
</evidence>
<organism evidence="20 21">
    <name type="scientific">Caloramator mitchellensis</name>
    <dbReference type="NCBI Taxonomy" id="908809"/>
    <lineage>
        <taxon>Bacteria</taxon>
        <taxon>Bacillati</taxon>
        <taxon>Bacillota</taxon>
        <taxon>Clostridia</taxon>
        <taxon>Eubacteriales</taxon>
        <taxon>Clostridiaceae</taxon>
        <taxon>Caloramator</taxon>
    </lineage>
</organism>
<evidence type="ECO:0000256" key="13">
    <source>
        <dbReference type="ARBA" id="ARBA00023204"/>
    </source>
</evidence>
<dbReference type="PRINTS" id="PR00868">
    <property type="entry name" value="DNAPOLI"/>
</dbReference>
<feature type="domain" description="5'-3' exonuclease" evidence="18">
    <location>
        <begin position="3"/>
        <end position="262"/>
    </location>
</feature>
<dbReference type="OrthoDB" id="9806424at2"/>
<dbReference type="NCBIfam" id="NF004397">
    <property type="entry name" value="PRK05755.1"/>
    <property type="match status" value="1"/>
</dbReference>
<dbReference type="Pfam" id="PF02739">
    <property type="entry name" value="5_3_exonuc_N"/>
    <property type="match status" value="1"/>
</dbReference>
<evidence type="ECO:0000256" key="8">
    <source>
        <dbReference type="ARBA" id="ARBA00022763"/>
    </source>
</evidence>
<comment type="caution">
    <text evidence="20">The sequence shown here is derived from an EMBL/GenBank/DDBJ whole genome shotgun (WGS) entry which is preliminary data.</text>
</comment>
<dbReference type="CDD" id="cd09859">
    <property type="entry name" value="PIN_53EXO"/>
    <property type="match status" value="1"/>
</dbReference>
<dbReference type="SUPFAM" id="SSF88723">
    <property type="entry name" value="PIN domain-like"/>
    <property type="match status" value="1"/>
</dbReference>
<dbReference type="InterPro" id="IPR001098">
    <property type="entry name" value="DNA-dir_DNA_pol_A_palm_dom"/>
</dbReference>
<dbReference type="GO" id="GO:0008409">
    <property type="term" value="F:5'-3' exonuclease activity"/>
    <property type="evidence" value="ECO:0007669"/>
    <property type="project" value="UniProtKB-UniRule"/>
</dbReference>